<dbReference type="HAMAP" id="MF_02245">
    <property type="entry name" value="Adapter_SpxH"/>
    <property type="match status" value="1"/>
</dbReference>
<dbReference type="AlphaFoldDB" id="A0A368XRG2"/>
<keyword evidence="4" id="KW-1185">Reference proteome</keyword>
<keyword evidence="1 2" id="KW-0963">Cytoplasm</keyword>
<comment type="caution">
    <text evidence="3">The sequence shown here is derived from an EMBL/GenBank/DDBJ whole genome shotgun (WGS) entry which is preliminary data.</text>
</comment>
<evidence type="ECO:0000313" key="4">
    <source>
        <dbReference type="Proteomes" id="UP000252585"/>
    </source>
</evidence>
<dbReference type="GO" id="GO:0016853">
    <property type="term" value="F:isomerase activity"/>
    <property type="evidence" value="ECO:0007669"/>
    <property type="project" value="UniProtKB-KW"/>
</dbReference>
<keyword evidence="3" id="KW-0413">Isomerase</keyword>
<accession>A0A368XRG2</accession>
<dbReference type="EMBL" id="QPJJ01000007">
    <property type="protein sequence ID" value="RCW69746.1"/>
    <property type="molecule type" value="Genomic_DNA"/>
</dbReference>
<dbReference type="Proteomes" id="UP000252585">
    <property type="component" value="Unassembled WGS sequence"/>
</dbReference>
<dbReference type="PANTHER" id="PTHR13887:SF47">
    <property type="entry name" value="CLPXP ADAPTER PROTEIN SPXH"/>
    <property type="match status" value="1"/>
</dbReference>
<dbReference type="Pfam" id="PF13743">
    <property type="entry name" value="Thioredoxin_5"/>
    <property type="match status" value="1"/>
</dbReference>
<proteinExistence type="inferred from homology"/>
<evidence type="ECO:0000313" key="3">
    <source>
        <dbReference type="EMBL" id="RCW69746.1"/>
    </source>
</evidence>
<reference evidence="3 4" key="1">
    <citation type="submission" date="2018-07" db="EMBL/GenBank/DDBJ databases">
        <title>Genomic Encyclopedia of Type Strains, Phase IV (KMG-IV): sequencing the most valuable type-strain genomes for metagenomic binning, comparative biology and taxonomic classification.</title>
        <authorList>
            <person name="Goeker M."/>
        </authorList>
    </citation>
    <scope>NUCLEOTIDE SEQUENCE [LARGE SCALE GENOMIC DNA]</scope>
    <source>
        <strain evidence="3 4">DSM 27696</strain>
    </source>
</reference>
<dbReference type="GO" id="GO:0005737">
    <property type="term" value="C:cytoplasm"/>
    <property type="evidence" value="ECO:0007669"/>
    <property type="project" value="UniProtKB-SubCell"/>
</dbReference>
<dbReference type="SUPFAM" id="SSF52833">
    <property type="entry name" value="Thioredoxin-like"/>
    <property type="match status" value="1"/>
</dbReference>
<comment type="subunit">
    <text evidence="2">Interacts with Spx.</text>
</comment>
<name>A0A368XRG2_9BACI</name>
<protein>
    <recommendedName>
        <fullName evidence="2">ClpXP adapter protein SpxH</fullName>
    </recommendedName>
</protein>
<evidence type="ECO:0000256" key="2">
    <source>
        <dbReference type="HAMAP-Rule" id="MF_02245"/>
    </source>
</evidence>
<dbReference type="Gene3D" id="3.40.30.10">
    <property type="entry name" value="Glutaredoxin"/>
    <property type="match status" value="1"/>
</dbReference>
<dbReference type="InterPro" id="IPR046404">
    <property type="entry name" value="Adapter_SpxH"/>
</dbReference>
<dbReference type="InterPro" id="IPR036249">
    <property type="entry name" value="Thioredoxin-like_sf"/>
</dbReference>
<dbReference type="CDD" id="cd03025">
    <property type="entry name" value="DsbA_FrnE_like"/>
    <property type="match status" value="1"/>
</dbReference>
<sequence>MNWNSTGRTGQQEQNTTTTYSFIDLLKKPIEIYVFVDPLCPECWSLEPYLKKLTIEYGRFFTIRLVLTGQLTNLNKDKFDKPKKLKDIWEKTANRTGMSCDGDLWIENPIHYPWLSSLAIKAAELQGKKAGKKFLRKIQELVFLDKKDISNEDVLLECAQDVNLDVAEFKNDLYSASSRKALQCDVKITKEMDVEYIPAMVFFNESADDAGLKLSGMYPYEIYTKVLNQMLEREVLPAKKPTLTEFISYYDYVGTKEVAVVYDWTLEKAEKEMKKQRKK</sequence>
<comment type="subcellular location">
    <subcellularLocation>
        <location evidence="2">Cytoplasm</location>
    </subcellularLocation>
</comment>
<comment type="function">
    <text evidence="2">Adapter protein required for efficient degradation of Spx by ClpXP under non-stress conditions. Interaction with Spx stabilizes Spx and exposes the C-terminus of Spx for recognition and proteolysis by ClpXP.</text>
</comment>
<dbReference type="Gene3D" id="1.10.472.60">
    <property type="entry name" value="putative protein disulfide isomerase domain"/>
    <property type="match status" value="1"/>
</dbReference>
<comment type="similarity">
    <text evidence="2">Belongs to the SpxH family.</text>
</comment>
<organism evidence="3 4">
    <name type="scientific">Saliterribacillus persicus</name>
    <dbReference type="NCBI Taxonomy" id="930114"/>
    <lineage>
        <taxon>Bacteria</taxon>
        <taxon>Bacillati</taxon>
        <taxon>Bacillota</taxon>
        <taxon>Bacilli</taxon>
        <taxon>Bacillales</taxon>
        <taxon>Bacillaceae</taxon>
        <taxon>Saliterribacillus</taxon>
    </lineage>
</organism>
<gene>
    <name evidence="2" type="primary">spxH</name>
    <name evidence="3" type="ORF">DFR57_107135</name>
</gene>
<dbReference type="PANTHER" id="PTHR13887">
    <property type="entry name" value="GLUTATHIONE S-TRANSFERASE KAPPA"/>
    <property type="match status" value="1"/>
</dbReference>
<evidence type="ECO:0000256" key="1">
    <source>
        <dbReference type="ARBA" id="ARBA00022490"/>
    </source>
</evidence>